<dbReference type="Proteomes" id="UP001519293">
    <property type="component" value="Unassembled WGS sequence"/>
</dbReference>
<reference evidence="2 3" key="1">
    <citation type="submission" date="2021-03" db="EMBL/GenBank/DDBJ databases">
        <title>Genomic Encyclopedia of Type Strains, Phase IV (KMG-IV): sequencing the most valuable type-strain genomes for metagenomic binning, comparative biology and taxonomic classification.</title>
        <authorList>
            <person name="Goeker M."/>
        </authorList>
    </citation>
    <scope>NUCLEOTIDE SEQUENCE [LARGE SCALE GENOMIC DNA]</scope>
    <source>
        <strain evidence="2 3">DSM 26675</strain>
    </source>
</reference>
<keyword evidence="3" id="KW-1185">Reference proteome</keyword>
<protein>
    <submittedName>
        <fullName evidence="2">HD-GYP domain-containing protein (C-di-GMP phosphodiesterase class II)</fullName>
    </submittedName>
</protein>
<dbReference type="SUPFAM" id="SSF109604">
    <property type="entry name" value="HD-domain/PDEase-like"/>
    <property type="match status" value="1"/>
</dbReference>
<dbReference type="CDD" id="cd00077">
    <property type="entry name" value="HDc"/>
    <property type="match status" value="1"/>
</dbReference>
<dbReference type="InterPro" id="IPR003607">
    <property type="entry name" value="HD/PDEase_dom"/>
</dbReference>
<dbReference type="PANTHER" id="PTHR43155">
    <property type="entry name" value="CYCLIC DI-GMP PHOSPHODIESTERASE PA4108-RELATED"/>
    <property type="match status" value="1"/>
</dbReference>
<dbReference type="Gene3D" id="1.10.3210.10">
    <property type="entry name" value="Hypothetical protein af1432"/>
    <property type="match status" value="1"/>
</dbReference>
<dbReference type="Pfam" id="PF13487">
    <property type="entry name" value="HD_5"/>
    <property type="match status" value="1"/>
</dbReference>
<gene>
    <name evidence="2" type="ORF">J2Z40_002573</name>
</gene>
<dbReference type="PANTHER" id="PTHR43155:SF2">
    <property type="entry name" value="CYCLIC DI-GMP PHOSPHODIESTERASE PA4108"/>
    <property type="match status" value="1"/>
</dbReference>
<dbReference type="InterPro" id="IPR037522">
    <property type="entry name" value="HD_GYP_dom"/>
</dbReference>
<sequence>MEEVQISFDLVGSELGEDIFSEQEILLLKKGTVLKEIHVLLLQKYRFGKKVRVDLNTNKSSTKEDNSPSAKYYQSIQDYIKNVFHNLYSYKEIDLLALRMQYHELIEISLCDFSILKVIQNNGKKNDNLYQHSINVGILSAMIGKLLGYKKNDCLLLSEMGLFHDIGILGIDNNLYDVVESCNIEEHNTAQYHTELGYNLLKDIPELNQLVPLSALQHHERLNGNGYPNQLKESEIPYFVQIISVASSFNAICMDLEGVSKKWNPFTGVYKLINAVSESHLNPAIVIPFVRYIMRQNLHQYVTLSNGKEAQIIFIHENEPHQPLVKFQEVYIDLRKESSLKIVSLMDESPKEMTNYN</sequence>
<accession>A0ABS4RGI0</accession>
<organism evidence="2 3">
    <name type="scientific">Cytobacillus eiseniae</name>
    <dbReference type="NCBI Taxonomy" id="762947"/>
    <lineage>
        <taxon>Bacteria</taxon>
        <taxon>Bacillati</taxon>
        <taxon>Bacillota</taxon>
        <taxon>Bacilli</taxon>
        <taxon>Bacillales</taxon>
        <taxon>Bacillaceae</taxon>
        <taxon>Cytobacillus</taxon>
    </lineage>
</organism>
<comment type="caution">
    <text evidence="2">The sequence shown here is derived from an EMBL/GenBank/DDBJ whole genome shotgun (WGS) entry which is preliminary data.</text>
</comment>
<proteinExistence type="predicted"/>
<evidence type="ECO:0000313" key="3">
    <source>
        <dbReference type="Proteomes" id="UP001519293"/>
    </source>
</evidence>
<dbReference type="RefSeq" id="WP_066397785.1">
    <property type="nucleotide sequence ID" value="NZ_JAGIKZ010000014.1"/>
</dbReference>
<dbReference type="EMBL" id="JAGIKZ010000014">
    <property type="protein sequence ID" value="MBP2242000.1"/>
    <property type="molecule type" value="Genomic_DNA"/>
</dbReference>
<evidence type="ECO:0000259" key="1">
    <source>
        <dbReference type="PROSITE" id="PS51832"/>
    </source>
</evidence>
<evidence type="ECO:0000313" key="2">
    <source>
        <dbReference type="EMBL" id="MBP2242000.1"/>
    </source>
</evidence>
<name>A0ABS4RGI0_9BACI</name>
<dbReference type="PROSITE" id="PS51832">
    <property type="entry name" value="HD_GYP"/>
    <property type="match status" value="1"/>
</dbReference>
<feature type="domain" description="HD-GYP" evidence="1">
    <location>
        <begin position="107"/>
        <end position="305"/>
    </location>
</feature>